<evidence type="ECO:0000313" key="2">
    <source>
        <dbReference type="Proteomes" id="UP000010411"/>
    </source>
</evidence>
<dbReference type="Proteomes" id="UP000010411">
    <property type="component" value="Unassembled WGS sequence"/>
</dbReference>
<keyword evidence="2" id="KW-1185">Reference proteome</keyword>
<evidence type="ECO:0000313" key="1">
    <source>
        <dbReference type="EMBL" id="EKX68111.1"/>
    </source>
</evidence>
<protein>
    <submittedName>
        <fullName evidence="1">Uncharacterized protein</fullName>
    </submittedName>
</protein>
<sequence length="86" mass="8884">MVGDRLVLLLGEAVQREERTGLAVVLDAGCVHVVHQTLHQLRNGLEAGRAVAVGVSEGHVRTVVGAVDVLAVPAALELEGAHHVAA</sequence>
<organism evidence="1 2">
    <name type="scientific">Streptomyces ipomoeae 91-03</name>
    <dbReference type="NCBI Taxonomy" id="698759"/>
    <lineage>
        <taxon>Bacteria</taxon>
        <taxon>Bacillati</taxon>
        <taxon>Actinomycetota</taxon>
        <taxon>Actinomycetes</taxon>
        <taxon>Kitasatosporales</taxon>
        <taxon>Streptomycetaceae</taxon>
        <taxon>Streptomyces</taxon>
    </lineage>
</organism>
<dbReference type="EMBL" id="AEJC01000101">
    <property type="protein sequence ID" value="EKX68111.1"/>
    <property type="molecule type" value="Genomic_DNA"/>
</dbReference>
<accession>L1L4W7</accession>
<name>L1L4W7_9ACTN</name>
<comment type="caution">
    <text evidence="1">The sequence shown here is derived from an EMBL/GenBank/DDBJ whole genome shotgun (WGS) entry which is preliminary data.</text>
</comment>
<proteinExistence type="predicted"/>
<reference evidence="1 2" key="1">
    <citation type="submission" date="2012-11" db="EMBL/GenBank/DDBJ databases">
        <authorList>
            <person name="Huguet-Tapia J.C."/>
            <person name="Durkin A.S."/>
            <person name="Pettis G.S."/>
            <person name="Badger J.H."/>
        </authorList>
    </citation>
    <scope>NUCLEOTIDE SEQUENCE [LARGE SCALE GENOMIC DNA]</scope>
    <source>
        <strain evidence="1 2">91-03</strain>
    </source>
</reference>
<gene>
    <name evidence="1" type="ORF">STRIP9103_09479</name>
</gene>
<dbReference type="AlphaFoldDB" id="L1L4W7"/>